<dbReference type="OrthoDB" id="5740990at2"/>
<dbReference type="Proteomes" id="UP000016568">
    <property type="component" value="Unassembled WGS sequence"/>
</dbReference>
<sequence length="87" mass="9398">MKVNIEIDCTPEEARAFLGLPDVSQVNALYVDNLSKALQGVTSLEQLNDLSQQWAPMGQMGLKMFQNILEGGAAFAQGATGRKKKDG</sequence>
<dbReference type="eggNOG" id="ENOG5033FGG">
    <property type="taxonomic scope" value="Bacteria"/>
</dbReference>
<organism evidence="1 2">
    <name type="scientific">Caenibius tardaugens NBRC 16725</name>
    <dbReference type="NCBI Taxonomy" id="1219035"/>
    <lineage>
        <taxon>Bacteria</taxon>
        <taxon>Pseudomonadati</taxon>
        <taxon>Pseudomonadota</taxon>
        <taxon>Alphaproteobacteria</taxon>
        <taxon>Sphingomonadales</taxon>
        <taxon>Erythrobacteraceae</taxon>
        <taxon>Caenibius</taxon>
    </lineage>
</organism>
<dbReference type="EMBL" id="BASZ01000004">
    <property type="protein sequence ID" value="GAD48937.1"/>
    <property type="molecule type" value="Genomic_DNA"/>
</dbReference>
<accession>U2YKU7</accession>
<evidence type="ECO:0000313" key="2">
    <source>
        <dbReference type="Proteomes" id="UP000016568"/>
    </source>
</evidence>
<protein>
    <submittedName>
        <fullName evidence="1">Uncharacterized protein</fullName>
    </submittedName>
</protein>
<reference evidence="1 2" key="1">
    <citation type="submission" date="2013-09" db="EMBL/GenBank/DDBJ databases">
        <title>Whole genome shotgun sequence of Novosphingobium tardaugens NBRC 16725.</title>
        <authorList>
            <person name="Isaki S."/>
            <person name="Hosoyama A."/>
            <person name="Tsuchikane K."/>
            <person name="Katsumata H."/>
            <person name="Ando Y."/>
            <person name="Yamazaki S."/>
            <person name="Fujita N."/>
        </authorList>
    </citation>
    <scope>NUCLEOTIDE SEQUENCE [LARGE SCALE GENOMIC DNA]</scope>
    <source>
        <strain evidence="1 2">NBRC 16725</strain>
    </source>
</reference>
<dbReference type="AlphaFoldDB" id="U2YKU7"/>
<keyword evidence="2" id="KW-1185">Reference proteome</keyword>
<dbReference type="RefSeq" id="WP_021689844.1">
    <property type="nucleotide sequence ID" value="NZ_BASZ01000004.1"/>
</dbReference>
<dbReference type="InterPro" id="IPR045502">
    <property type="entry name" value="DUF6489"/>
</dbReference>
<dbReference type="KEGG" id="ntd:EGO55_08540"/>
<gene>
    <name evidence="1" type="ORF">NT2_04_03500</name>
</gene>
<proteinExistence type="predicted"/>
<evidence type="ECO:0000313" key="1">
    <source>
        <dbReference type="EMBL" id="GAD48937.1"/>
    </source>
</evidence>
<name>U2YKU7_9SPHN</name>
<dbReference type="Pfam" id="PF20099">
    <property type="entry name" value="DUF6489"/>
    <property type="match status" value="1"/>
</dbReference>
<comment type="caution">
    <text evidence="1">The sequence shown here is derived from an EMBL/GenBank/DDBJ whole genome shotgun (WGS) entry which is preliminary data.</text>
</comment>